<feature type="chain" id="PRO_5004631171" description="Peptidase" evidence="1">
    <location>
        <begin position="31"/>
        <end position="499"/>
    </location>
</feature>
<dbReference type="Proteomes" id="UP000016600">
    <property type="component" value="Unassembled WGS sequence"/>
</dbReference>
<dbReference type="EMBL" id="AWET01000044">
    <property type="protein sequence ID" value="ERJ99138.1"/>
    <property type="molecule type" value="Genomic_DNA"/>
</dbReference>
<dbReference type="AlphaFoldDB" id="U2MIR5"/>
<gene>
    <name evidence="2" type="ORF">HMPREF1218_1166</name>
</gene>
<evidence type="ECO:0000313" key="2">
    <source>
        <dbReference type="EMBL" id="ERJ99138.1"/>
    </source>
</evidence>
<keyword evidence="3" id="KW-1185">Reference proteome</keyword>
<keyword evidence="1" id="KW-0732">Signal</keyword>
<accession>U2MIR5</accession>
<sequence>MMNKPLLRNIYATIAALFIAMFALPQQVQAQKSEMSMRLCGKVYYADATIPLGGGTAKWNQATTTLTLNNVKVKNQDDSFLHCNNIPKLKIVLVGKNTVSTKWQTLYWENGNVEISGTGSLTARSEANAAITNGSKPCTLTIKDCTLDVQGKDYSIIGYHNGENTEILTLVVDNATVKVKGATGGWGWKCSGIGYLKHYYLKNCYVSTPGVKFGKTYEHNYYEFVGTDGDTYYGEVTIKPATTYNLWIAGTQVTSGNCADLSTIPGISGKARYDPETKTLTLDNATINTTAENNDGIGIENGISGLTLRLIGKNTITAENSGGIRNGQAAALNITGEGKLTVNGSTTASNEYYRFGFINYGTVTVSNCALEVVGGTDGLSEGHWKFDHCNIRAKGSGAGSLCNMYDTPEFTGCTITSPAGTYWKKYDTNVAYSLFGTDDKIVTDWVVITKDTTGIEGVKADVPQKKRGIYTLGGVRLSGELKDLPKGVYIIDGKKVVKK</sequence>
<dbReference type="RefSeq" id="WP_021584594.1">
    <property type="nucleotide sequence ID" value="NZ_AWET01000044.1"/>
</dbReference>
<dbReference type="PATRIC" id="fig|1081904.3.peg.1943"/>
<organism evidence="2 3">
    <name type="scientific">Hoylesella pleuritidis F0068</name>
    <dbReference type="NCBI Taxonomy" id="1081904"/>
    <lineage>
        <taxon>Bacteria</taxon>
        <taxon>Pseudomonadati</taxon>
        <taxon>Bacteroidota</taxon>
        <taxon>Bacteroidia</taxon>
        <taxon>Bacteroidales</taxon>
        <taxon>Prevotellaceae</taxon>
        <taxon>Hoylesella</taxon>
    </lineage>
</organism>
<evidence type="ECO:0000256" key="1">
    <source>
        <dbReference type="SAM" id="SignalP"/>
    </source>
</evidence>
<comment type="caution">
    <text evidence="2">The sequence shown here is derived from an EMBL/GenBank/DDBJ whole genome shotgun (WGS) entry which is preliminary data.</text>
</comment>
<evidence type="ECO:0008006" key="4">
    <source>
        <dbReference type="Google" id="ProtNLM"/>
    </source>
</evidence>
<reference evidence="2 3" key="1">
    <citation type="submission" date="2013-08" db="EMBL/GenBank/DDBJ databases">
        <authorList>
            <person name="Durkin A.S."/>
            <person name="Haft D.R."/>
            <person name="McCorrison J."/>
            <person name="Torralba M."/>
            <person name="Gillis M."/>
            <person name="Haft D.H."/>
            <person name="Methe B."/>
            <person name="Sutton G."/>
            <person name="Nelson K.E."/>
        </authorList>
    </citation>
    <scope>NUCLEOTIDE SEQUENCE [LARGE SCALE GENOMIC DNA]</scope>
    <source>
        <strain evidence="2 3">F0068</strain>
    </source>
</reference>
<protein>
    <recommendedName>
        <fullName evidence="4">Peptidase</fullName>
    </recommendedName>
</protein>
<feature type="signal peptide" evidence="1">
    <location>
        <begin position="1"/>
        <end position="30"/>
    </location>
</feature>
<proteinExistence type="predicted"/>
<evidence type="ECO:0000313" key="3">
    <source>
        <dbReference type="Proteomes" id="UP000016600"/>
    </source>
</evidence>
<name>U2MIR5_9BACT</name>